<dbReference type="InterPro" id="IPR001193">
    <property type="entry name" value="MBTPS2"/>
</dbReference>
<dbReference type="InterPro" id="IPR008915">
    <property type="entry name" value="Peptidase_M50"/>
</dbReference>
<gene>
    <name evidence="9" type="ORF">ACG00X_03020</name>
</gene>
<keyword evidence="10" id="KW-1185">Reference proteome</keyword>
<feature type="domain" description="Peptidase M50" evidence="8">
    <location>
        <begin position="186"/>
        <end position="264"/>
    </location>
</feature>
<evidence type="ECO:0000313" key="10">
    <source>
        <dbReference type="Proteomes" id="UP001606305"/>
    </source>
</evidence>
<protein>
    <submittedName>
        <fullName evidence="9">HlyD family efflux transporter periplasmic adaptor subunit</fullName>
    </submittedName>
</protein>
<dbReference type="EMBL" id="JBIGIA010000002">
    <property type="protein sequence ID" value="MFG6455793.1"/>
    <property type="molecule type" value="Genomic_DNA"/>
</dbReference>
<name>A0ABW7G1G7_9BURK</name>
<dbReference type="Pfam" id="PF02163">
    <property type="entry name" value="Peptidase_M50"/>
    <property type="match status" value="1"/>
</dbReference>
<evidence type="ECO:0000313" key="9">
    <source>
        <dbReference type="EMBL" id="MFG6455793.1"/>
    </source>
</evidence>
<evidence type="ECO:0000256" key="6">
    <source>
        <dbReference type="ARBA" id="ARBA00023136"/>
    </source>
</evidence>
<feature type="transmembrane region" description="Helical" evidence="7">
    <location>
        <begin position="268"/>
        <end position="287"/>
    </location>
</feature>
<comment type="cofactor">
    <cofactor evidence="1">
        <name>Zn(2+)</name>
        <dbReference type="ChEBI" id="CHEBI:29105"/>
    </cofactor>
</comment>
<sequence>MSLPVLREELDLLPGPCLPDGQPSWTLHDPVRQLFYRLDWPTFEILQRWWRRDGQAIAAEVSAQTTLDIQAKDVERVGEFLIAHQLTRPEPGLARQWAERWARQRGSPLHWLLHHYLFFRIPLLRPDAWLGRWLPVARLFGRPAFRLLTLAALLFGATQVAQQWNAFQSSLVDAFSWEGLGAYGAALFLTKLAHELGHAFTAKHYGCRVPTMGLAFLVMWPVAYTDTNEAWKLTDARQRLRVACAGIVTELHIAAWATAAWALLPDGAWRSAAFVLATTSWLTTLAVNMSPFMRFDGYFILSDALDMPNLHERSFALARWRLRELLFDLAEPAPELLPPARTRALVAFAWATWIYRALLFLGIALFVYQVAFKVLGVVLFAVEIGWFLLAPLLQEWRAWHQRWAVIRARRRTRFSAALLGAALLLLALPWPTRSTATAMLRPADIWPVYAPGPARLDALPFREGQAVPAGAELLRLHAPELAQRRVALLARLQGLKWQAATSGFDADARNRLLVNEDAAAVARTELASIDDELANYRPTAPFAGLLRDVDPDLRAGQWLSRRERIGLLVRDDGRWIVETWVDEDMVRHVRPGDAALFVAPGLPLRAVRLKVVAIDRDTSRTLPRAEMATQAGGHLLVREKGGLLVPEHGAYHVTLAVQEPLPRTLGAQSWRGQLSINGPWEPPLARYGRQALAVLVREVSF</sequence>
<keyword evidence="6 7" id="KW-0472">Membrane</keyword>
<feature type="transmembrane region" description="Helical" evidence="7">
    <location>
        <begin position="374"/>
        <end position="393"/>
    </location>
</feature>
<comment type="subcellular location">
    <subcellularLocation>
        <location evidence="2">Endomembrane system</location>
        <topology evidence="2">Multi-pass membrane protein</topology>
    </subcellularLocation>
</comment>
<evidence type="ECO:0000259" key="8">
    <source>
        <dbReference type="Pfam" id="PF02163"/>
    </source>
</evidence>
<proteinExistence type="inferred from homology"/>
<evidence type="ECO:0000256" key="4">
    <source>
        <dbReference type="ARBA" id="ARBA00022692"/>
    </source>
</evidence>
<comment type="similarity">
    <text evidence="3">Belongs to the peptidase M50B family.</text>
</comment>
<dbReference type="PANTHER" id="PTHR13325">
    <property type="entry name" value="PROTEASE M50 MEMBRANE-BOUND TRANSCRIPTION FACTOR SITE 2 PROTEASE"/>
    <property type="match status" value="1"/>
</dbReference>
<dbReference type="Proteomes" id="UP001606305">
    <property type="component" value="Unassembled WGS sequence"/>
</dbReference>
<evidence type="ECO:0000256" key="2">
    <source>
        <dbReference type="ARBA" id="ARBA00004127"/>
    </source>
</evidence>
<dbReference type="RefSeq" id="WP_394486453.1">
    <property type="nucleotide sequence ID" value="NZ_JBIGIA010000002.1"/>
</dbReference>
<comment type="caution">
    <text evidence="9">The sequence shown here is derived from an EMBL/GenBank/DDBJ whole genome shotgun (WGS) entry which is preliminary data.</text>
</comment>
<feature type="transmembrane region" description="Helical" evidence="7">
    <location>
        <begin position="345"/>
        <end position="368"/>
    </location>
</feature>
<evidence type="ECO:0000256" key="7">
    <source>
        <dbReference type="SAM" id="Phobius"/>
    </source>
</evidence>
<accession>A0ABW7G1G7</accession>
<feature type="transmembrane region" description="Helical" evidence="7">
    <location>
        <begin position="242"/>
        <end position="262"/>
    </location>
</feature>
<evidence type="ECO:0000256" key="3">
    <source>
        <dbReference type="ARBA" id="ARBA00007931"/>
    </source>
</evidence>
<dbReference type="PANTHER" id="PTHR13325:SF3">
    <property type="entry name" value="MEMBRANE-BOUND TRANSCRIPTION FACTOR SITE-2 PROTEASE"/>
    <property type="match status" value="1"/>
</dbReference>
<feature type="transmembrane region" description="Helical" evidence="7">
    <location>
        <begin position="414"/>
        <end position="432"/>
    </location>
</feature>
<evidence type="ECO:0000256" key="1">
    <source>
        <dbReference type="ARBA" id="ARBA00001947"/>
    </source>
</evidence>
<keyword evidence="4 7" id="KW-0812">Transmembrane</keyword>
<keyword evidence="5 7" id="KW-1133">Transmembrane helix</keyword>
<evidence type="ECO:0000256" key="5">
    <source>
        <dbReference type="ARBA" id="ARBA00022989"/>
    </source>
</evidence>
<organism evidence="9 10">
    <name type="scientific">Pelomonas nitida</name>
    <dbReference type="NCBI Taxonomy" id="3299027"/>
    <lineage>
        <taxon>Bacteria</taxon>
        <taxon>Pseudomonadati</taxon>
        <taxon>Pseudomonadota</taxon>
        <taxon>Betaproteobacteria</taxon>
        <taxon>Burkholderiales</taxon>
        <taxon>Sphaerotilaceae</taxon>
        <taxon>Roseateles</taxon>
    </lineage>
</organism>
<reference evidence="9 10" key="1">
    <citation type="submission" date="2024-09" db="EMBL/GenBank/DDBJ databases">
        <title>Novel species of the genus Pelomonas and Roseateles isolated from streams.</title>
        <authorList>
            <person name="Lu H."/>
        </authorList>
    </citation>
    <scope>NUCLEOTIDE SEQUENCE [LARGE SCALE GENOMIC DNA]</scope>
    <source>
        <strain evidence="9 10">BYS96W</strain>
    </source>
</reference>